<feature type="signal peptide" evidence="1">
    <location>
        <begin position="1"/>
        <end position="18"/>
    </location>
</feature>
<gene>
    <name evidence="3" type="ORF">EHV08_02600</name>
</gene>
<evidence type="ECO:0000259" key="2">
    <source>
        <dbReference type="Pfam" id="PF12702"/>
    </source>
</evidence>
<comment type="caution">
    <text evidence="3">The sequence shown here is derived from an EMBL/GenBank/DDBJ whole genome shotgun (WGS) entry which is preliminary data.</text>
</comment>
<dbReference type="Proteomes" id="UP000278983">
    <property type="component" value="Unassembled WGS sequence"/>
</dbReference>
<evidence type="ECO:0000313" key="4">
    <source>
        <dbReference type="Proteomes" id="UP000278983"/>
    </source>
</evidence>
<reference evidence="3 4" key="1">
    <citation type="submission" date="2018-12" db="EMBL/GenBank/DDBJ databases">
        <title>Genome sequencing of Prevotella sp. KCOM 3155 (= JS262).</title>
        <authorList>
            <person name="Kook J.-K."/>
            <person name="Park S.-N."/>
            <person name="Lim Y.K."/>
        </authorList>
    </citation>
    <scope>NUCLEOTIDE SEQUENCE [LARGE SCALE GENOMIC DNA]</scope>
    <source>
        <strain evidence="3 4">KCOM 3155</strain>
    </source>
</reference>
<dbReference type="Pfam" id="PF12702">
    <property type="entry name" value="Lipocalin_3"/>
    <property type="match status" value="1"/>
</dbReference>
<keyword evidence="4" id="KW-1185">Reference proteome</keyword>
<accession>A0A3S0WJN6</accession>
<organism evidence="3 4">
    <name type="scientific">Prevotella koreensis</name>
    <dbReference type="NCBI Taxonomy" id="2490854"/>
    <lineage>
        <taxon>Bacteria</taxon>
        <taxon>Pseudomonadati</taxon>
        <taxon>Bacteroidota</taxon>
        <taxon>Bacteroidia</taxon>
        <taxon>Bacteroidales</taxon>
        <taxon>Prevotellaceae</taxon>
        <taxon>Prevotella</taxon>
    </lineage>
</organism>
<protein>
    <recommendedName>
        <fullName evidence="2">Lipocalin-like domain-containing protein</fullName>
    </recommendedName>
</protein>
<dbReference type="PROSITE" id="PS51257">
    <property type="entry name" value="PROKAR_LIPOPROTEIN"/>
    <property type="match status" value="1"/>
</dbReference>
<dbReference type="EMBL" id="RYYU01000001">
    <property type="protein sequence ID" value="RUL58767.1"/>
    <property type="molecule type" value="Genomic_DNA"/>
</dbReference>
<dbReference type="AlphaFoldDB" id="A0A3S0WJN6"/>
<dbReference type="OrthoDB" id="1077683at2"/>
<name>A0A3S0WJN6_9BACT</name>
<dbReference type="InterPro" id="IPR024311">
    <property type="entry name" value="Lipocalin-like"/>
</dbReference>
<evidence type="ECO:0000256" key="1">
    <source>
        <dbReference type="SAM" id="SignalP"/>
    </source>
</evidence>
<sequence length="187" mass="20342">MRKLLLLCLAAVAVMMIAGCEGQNKKNNLGHGDSLLLDSMAEQDSSLYGRCGEDCAMNTLQLISDKGDTVYLGYDPDAEVSPVRGGIAVGDRVAVMLGKDAYGQTIAASVINLTTLLGKWQSIDRNFEIKEGGVVETVVNEQKPYTSWKIVNGKLVLSTDTFHIYELGADSLYLENKVGIFAYKRVK</sequence>
<proteinExistence type="predicted"/>
<dbReference type="RefSeq" id="WP_126677863.1">
    <property type="nucleotide sequence ID" value="NZ_RYYU01000001.1"/>
</dbReference>
<feature type="domain" description="Lipocalin-like" evidence="2">
    <location>
        <begin position="123"/>
        <end position="159"/>
    </location>
</feature>
<feature type="chain" id="PRO_5018724109" description="Lipocalin-like domain-containing protein" evidence="1">
    <location>
        <begin position="19"/>
        <end position="187"/>
    </location>
</feature>
<keyword evidence="1" id="KW-0732">Signal</keyword>
<evidence type="ECO:0000313" key="3">
    <source>
        <dbReference type="EMBL" id="RUL58767.1"/>
    </source>
</evidence>